<reference evidence="1" key="1">
    <citation type="submission" date="2018-05" db="EMBL/GenBank/DDBJ databases">
        <title>Draft genome of Mucuna pruriens seed.</title>
        <authorList>
            <person name="Nnadi N.E."/>
            <person name="Vos R."/>
            <person name="Hasami M.H."/>
            <person name="Devisetty U.K."/>
            <person name="Aguiy J.C."/>
        </authorList>
    </citation>
    <scope>NUCLEOTIDE SEQUENCE [LARGE SCALE GENOMIC DNA]</scope>
    <source>
        <strain evidence="1">JCA_2017</strain>
    </source>
</reference>
<dbReference type="EMBL" id="QJKJ01008345">
    <property type="protein sequence ID" value="RDX80031.1"/>
    <property type="molecule type" value="Genomic_DNA"/>
</dbReference>
<dbReference type="OrthoDB" id="1750920at2759"/>
<feature type="non-terminal residue" evidence="1">
    <location>
        <position position="156"/>
    </location>
</feature>
<evidence type="ECO:0000313" key="1">
    <source>
        <dbReference type="EMBL" id="RDX80031.1"/>
    </source>
</evidence>
<keyword evidence="2" id="KW-1185">Reference proteome</keyword>
<dbReference type="AlphaFoldDB" id="A0A371FP40"/>
<name>A0A371FP40_MUCPR</name>
<comment type="caution">
    <text evidence="1">The sequence shown here is derived from an EMBL/GenBank/DDBJ whole genome shotgun (WGS) entry which is preliminary data.</text>
</comment>
<gene>
    <name evidence="1" type="ORF">CR513_39469</name>
</gene>
<dbReference type="Proteomes" id="UP000257109">
    <property type="component" value="Unassembled WGS sequence"/>
</dbReference>
<sequence length="156" mass="18314">MIPCSSEDRICHATFEGELGFIYMYEVVLRDLGVTFPFQPFEVDVLRTLGIAPSQLHPNNPYTLSLLALSFFTILRPKLVRKPPRCLFNDYPILTDHFKSRFLKIKSLGKSPFTAYTRAFSQYWRMPLWFSGYTRKYLSNEDFPYQNVDVRHLTSI</sequence>
<organism evidence="1 2">
    <name type="scientific">Mucuna pruriens</name>
    <name type="common">Velvet bean</name>
    <name type="synonym">Dolichos pruriens</name>
    <dbReference type="NCBI Taxonomy" id="157652"/>
    <lineage>
        <taxon>Eukaryota</taxon>
        <taxon>Viridiplantae</taxon>
        <taxon>Streptophyta</taxon>
        <taxon>Embryophyta</taxon>
        <taxon>Tracheophyta</taxon>
        <taxon>Spermatophyta</taxon>
        <taxon>Magnoliopsida</taxon>
        <taxon>eudicotyledons</taxon>
        <taxon>Gunneridae</taxon>
        <taxon>Pentapetalae</taxon>
        <taxon>rosids</taxon>
        <taxon>fabids</taxon>
        <taxon>Fabales</taxon>
        <taxon>Fabaceae</taxon>
        <taxon>Papilionoideae</taxon>
        <taxon>50 kb inversion clade</taxon>
        <taxon>NPAAA clade</taxon>
        <taxon>indigoferoid/millettioid clade</taxon>
        <taxon>Phaseoleae</taxon>
        <taxon>Mucuna</taxon>
    </lineage>
</organism>
<evidence type="ECO:0000313" key="2">
    <source>
        <dbReference type="Proteomes" id="UP000257109"/>
    </source>
</evidence>
<accession>A0A371FP40</accession>
<proteinExistence type="predicted"/>
<protein>
    <submittedName>
        <fullName evidence="1">Uncharacterized protein</fullName>
    </submittedName>
</protein>
<feature type="non-terminal residue" evidence="1">
    <location>
        <position position="1"/>
    </location>
</feature>